<dbReference type="Proteomes" id="UP000277928">
    <property type="component" value="Unassembled WGS sequence"/>
</dbReference>
<evidence type="ECO:0000313" key="4">
    <source>
        <dbReference type="EMBL" id="VDK86463.1"/>
    </source>
</evidence>
<dbReference type="InterPro" id="IPR002219">
    <property type="entry name" value="PKC_DAG/PE"/>
</dbReference>
<protein>
    <recommendedName>
        <fullName evidence="3">Phorbol-ester/DAG-type domain-containing protein</fullName>
    </recommendedName>
</protein>
<reference evidence="4 5" key="1">
    <citation type="submission" date="2018-08" db="EMBL/GenBank/DDBJ databases">
        <authorList>
            <person name="Laetsch R D."/>
            <person name="Stevens L."/>
            <person name="Kumar S."/>
            <person name="Blaxter L. M."/>
        </authorList>
    </citation>
    <scope>NUCLEOTIDE SEQUENCE [LARGE SCALE GENOMIC DNA]</scope>
</reference>
<gene>
    <name evidence="4" type="ORF">NLS_LOCUS7634</name>
</gene>
<dbReference type="PANTHER" id="PTHR20973">
    <property type="entry name" value="NON-SMC ELEMENT 1-RELATED"/>
    <property type="match status" value="1"/>
</dbReference>
<dbReference type="OMA" id="ITLFHLW"/>
<dbReference type="GO" id="GO:0004842">
    <property type="term" value="F:ubiquitin-protein transferase activity"/>
    <property type="evidence" value="ECO:0007669"/>
    <property type="project" value="TreeGrafter"/>
</dbReference>
<dbReference type="InterPro" id="IPR011513">
    <property type="entry name" value="Nse1"/>
</dbReference>
<feature type="domain" description="Phorbol-ester/DAG-type" evidence="3">
    <location>
        <begin position="178"/>
        <end position="235"/>
    </location>
</feature>
<dbReference type="GO" id="GO:0000724">
    <property type="term" value="P:double-strand break repair via homologous recombination"/>
    <property type="evidence" value="ECO:0007669"/>
    <property type="project" value="TreeGrafter"/>
</dbReference>
<dbReference type="AlphaFoldDB" id="A0A3P6TTV1"/>
<keyword evidence="2" id="KW-0862">Zinc</keyword>
<dbReference type="GO" id="GO:0046872">
    <property type="term" value="F:metal ion binding"/>
    <property type="evidence" value="ECO:0007669"/>
    <property type="project" value="UniProtKB-KW"/>
</dbReference>
<evidence type="ECO:0000259" key="3">
    <source>
        <dbReference type="PROSITE" id="PS50081"/>
    </source>
</evidence>
<organism evidence="4 5">
    <name type="scientific">Litomosoides sigmodontis</name>
    <name type="common">Filarial nematode worm</name>
    <dbReference type="NCBI Taxonomy" id="42156"/>
    <lineage>
        <taxon>Eukaryota</taxon>
        <taxon>Metazoa</taxon>
        <taxon>Ecdysozoa</taxon>
        <taxon>Nematoda</taxon>
        <taxon>Chromadorea</taxon>
        <taxon>Rhabditida</taxon>
        <taxon>Spirurina</taxon>
        <taxon>Spiruromorpha</taxon>
        <taxon>Filarioidea</taxon>
        <taxon>Onchocercidae</taxon>
        <taxon>Litomosoides</taxon>
    </lineage>
</organism>
<name>A0A3P6TTV1_LITSI</name>
<dbReference type="PANTHER" id="PTHR20973:SF0">
    <property type="entry name" value="NON-STRUCTURAL MAINTENANCE OF CHROMOSOMES ELEMENT 1 HOMOLOG"/>
    <property type="match status" value="1"/>
</dbReference>
<dbReference type="GO" id="GO:0005634">
    <property type="term" value="C:nucleus"/>
    <property type="evidence" value="ECO:0007669"/>
    <property type="project" value="TreeGrafter"/>
</dbReference>
<evidence type="ECO:0000256" key="1">
    <source>
        <dbReference type="ARBA" id="ARBA00022723"/>
    </source>
</evidence>
<dbReference type="STRING" id="42156.A0A3P6TTV1"/>
<dbReference type="EMBL" id="UYRX01000819">
    <property type="protein sequence ID" value="VDK86463.1"/>
    <property type="molecule type" value="Genomic_DNA"/>
</dbReference>
<accession>A0A3P6TTV1</accession>
<dbReference type="PROSITE" id="PS50081">
    <property type="entry name" value="ZF_DAG_PE_2"/>
    <property type="match status" value="1"/>
</dbReference>
<sequence>MGESTSTPCSSNSFIEIAGNYGVAHKHLVQLIIGHGILQTHYFYNKFVHYVQIYNSDSTITQPDEEQEKILVEKLIATINNALASLFLRLIQVDDEYDDENSYIVLLSDQRPSNFLFDASGFTQTEVTLFYLWVCAICNSENGEILKHEALSIASDLLAKDEERAVIRLDTRAVAELQNYFSAHTNQFKLEKCVVCGKFIVMKNRAVFCETCRSFCHRQCGLKIIKSVRTERVLCPGKLASGESCSVAFHVPDSTNGVERGRKGSHRRHIVNDFEEQHESDVALHSTERSHDAKV</sequence>
<evidence type="ECO:0000256" key="2">
    <source>
        <dbReference type="ARBA" id="ARBA00022833"/>
    </source>
</evidence>
<keyword evidence="5" id="KW-1185">Reference proteome</keyword>
<keyword evidence="1" id="KW-0479">Metal-binding</keyword>
<dbReference type="OrthoDB" id="185455at2759"/>
<dbReference type="InterPro" id="IPR046349">
    <property type="entry name" value="C1-like_sf"/>
</dbReference>
<evidence type="ECO:0000313" key="5">
    <source>
        <dbReference type="Proteomes" id="UP000277928"/>
    </source>
</evidence>
<dbReference type="GO" id="GO:0030915">
    <property type="term" value="C:Smc5-Smc6 complex"/>
    <property type="evidence" value="ECO:0007669"/>
    <property type="project" value="InterPro"/>
</dbReference>
<proteinExistence type="predicted"/>
<dbReference type="SUPFAM" id="SSF57889">
    <property type="entry name" value="Cysteine-rich domain"/>
    <property type="match status" value="1"/>
</dbReference>